<name>A0ABP9M275_9FLAO</name>
<protein>
    <submittedName>
        <fullName evidence="2">Nuclear transport factor 2 family protein</fullName>
    </submittedName>
</protein>
<evidence type="ECO:0000259" key="1">
    <source>
        <dbReference type="Pfam" id="PF14534"/>
    </source>
</evidence>
<organism evidence="2 3">
    <name type="scientific">Chryseobacterium ginsengisoli</name>
    <dbReference type="NCBI Taxonomy" id="363853"/>
    <lineage>
        <taxon>Bacteria</taxon>
        <taxon>Pseudomonadati</taxon>
        <taxon>Bacteroidota</taxon>
        <taxon>Flavobacteriia</taxon>
        <taxon>Flavobacteriales</taxon>
        <taxon>Weeksellaceae</taxon>
        <taxon>Chryseobacterium group</taxon>
        <taxon>Chryseobacterium</taxon>
    </lineage>
</organism>
<proteinExistence type="predicted"/>
<evidence type="ECO:0000313" key="2">
    <source>
        <dbReference type="EMBL" id="GAA5089879.1"/>
    </source>
</evidence>
<evidence type="ECO:0000313" key="3">
    <source>
        <dbReference type="Proteomes" id="UP001500353"/>
    </source>
</evidence>
<feature type="domain" description="DUF4440" evidence="1">
    <location>
        <begin position="12"/>
        <end position="116"/>
    </location>
</feature>
<dbReference type="Gene3D" id="3.10.450.50">
    <property type="match status" value="1"/>
</dbReference>
<reference evidence="3" key="1">
    <citation type="journal article" date="2019" name="Int. J. Syst. Evol. Microbiol.">
        <title>The Global Catalogue of Microorganisms (GCM) 10K type strain sequencing project: providing services to taxonomists for standard genome sequencing and annotation.</title>
        <authorList>
            <consortium name="The Broad Institute Genomics Platform"/>
            <consortium name="The Broad Institute Genome Sequencing Center for Infectious Disease"/>
            <person name="Wu L."/>
            <person name="Ma J."/>
        </authorList>
    </citation>
    <scope>NUCLEOTIDE SEQUENCE [LARGE SCALE GENOMIC DNA]</scope>
    <source>
        <strain evidence="3">JCM 18019</strain>
    </source>
</reference>
<sequence length="126" mass="14934">MKTENHSEELQIIEVTRQLIDLMIRKDISGINKILDINFILTHITGYVQSKKEWFLEIESEQMKYYSYTEVKTTVSIRGDEATFVGQNILDAKIWGSRNKWHLQQKMHLEKHEGKWFIMNSVASIF</sequence>
<gene>
    <name evidence="2" type="ORF">GCM10023210_15240</name>
</gene>
<keyword evidence="3" id="KW-1185">Reference proteome</keyword>
<comment type="caution">
    <text evidence="2">The sequence shown here is derived from an EMBL/GenBank/DDBJ whole genome shotgun (WGS) entry which is preliminary data.</text>
</comment>
<dbReference type="Pfam" id="PF14534">
    <property type="entry name" value="DUF4440"/>
    <property type="match status" value="1"/>
</dbReference>
<dbReference type="Proteomes" id="UP001500353">
    <property type="component" value="Unassembled WGS sequence"/>
</dbReference>
<dbReference type="InterPro" id="IPR027843">
    <property type="entry name" value="DUF4440"/>
</dbReference>
<dbReference type="EMBL" id="BAABHX010000002">
    <property type="protein sequence ID" value="GAA5089879.1"/>
    <property type="molecule type" value="Genomic_DNA"/>
</dbReference>
<dbReference type="SUPFAM" id="SSF54427">
    <property type="entry name" value="NTF2-like"/>
    <property type="match status" value="1"/>
</dbReference>
<dbReference type="RefSeq" id="WP_345201867.1">
    <property type="nucleotide sequence ID" value="NZ_BAABHX010000002.1"/>
</dbReference>
<accession>A0ABP9M275</accession>
<dbReference type="InterPro" id="IPR032710">
    <property type="entry name" value="NTF2-like_dom_sf"/>
</dbReference>